<dbReference type="Proteomes" id="UP001157502">
    <property type="component" value="Chromosome 13"/>
</dbReference>
<reference evidence="1" key="1">
    <citation type="submission" date="2021-05" db="EMBL/GenBank/DDBJ databases">
        <authorList>
            <person name="Pan Q."/>
            <person name="Jouanno E."/>
            <person name="Zahm M."/>
            <person name="Klopp C."/>
            <person name="Cabau C."/>
            <person name="Louis A."/>
            <person name="Berthelot C."/>
            <person name="Parey E."/>
            <person name="Roest Crollius H."/>
            <person name="Montfort J."/>
            <person name="Robinson-Rechavi M."/>
            <person name="Bouchez O."/>
            <person name="Lampietro C."/>
            <person name="Lopez Roques C."/>
            <person name="Donnadieu C."/>
            <person name="Postlethwait J."/>
            <person name="Bobe J."/>
            <person name="Dillon D."/>
            <person name="Chandos A."/>
            <person name="von Hippel F."/>
            <person name="Guiguen Y."/>
        </authorList>
    </citation>
    <scope>NUCLEOTIDE SEQUENCE</scope>
    <source>
        <strain evidence="1">YG-Jan2019</strain>
    </source>
</reference>
<name>A0ACC2GHD2_DALPE</name>
<gene>
    <name evidence="1" type="ORF">DPEC_G00165370</name>
</gene>
<sequence length="186" mass="21663">MRLAVLFMCWTLLAFTRSPRVHANPHEGAFQSGTGSTSCRVTVKPAGKCGGEGMDQDACPYQVIMPPLDIILPRQLWELEKTVNELQQLKKTVEQLKRACMECKIHQRETKKKLEDSERETENADKEMVLESGDRETEKEEVKPNTKQIYQPKLQELQQLEWQYPNSRNFYHCKIYAKNNQSKFQN</sequence>
<evidence type="ECO:0000313" key="1">
    <source>
        <dbReference type="EMBL" id="KAJ8003054.1"/>
    </source>
</evidence>
<evidence type="ECO:0000313" key="2">
    <source>
        <dbReference type="Proteomes" id="UP001157502"/>
    </source>
</evidence>
<comment type="caution">
    <text evidence="1">The sequence shown here is derived from an EMBL/GenBank/DDBJ whole genome shotgun (WGS) entry which is preliminary data.</text>
</comment>
<organism evidence="1 2">
    <name type="scientific">Dallia pectoralis</name>
    <name type="common">Alaska blackfish</name>
    <dbReference type="NCBI Taxonomy" id="75939"/>
    <lineage>
        <taxon>Eukaryota</taxon>
        <taxon>Metazoa</taxon>
        <taxon>Chordata</taxon>
        <taxon>Craniata</taxon>
        <taxon>Vertebrata</taxon>
        <taxon>Euteleostomi</taxon>
        <taxon>Actinopterygii</taxon>
        <taxon>Neopterygii</taxon>
        <taxon>Teleostei</taxon>
        <taxon>Protacanthopterygii</taxon>
        <taxon>Esociformes</taxon>
        <taxon>Umbridae</taxon>
        <taxon>Dallia</taxon>
    </lineage>
</organism>
<protein>
    <submittedName>
        <fullName evidence="1">Uncharacterized protein</fullName>
    </submittedName>
</protein>
<keyword evidence="2" id="KW-1185">Reference proteome</keyword>
<accession>A0ACC2GHD2</accession>
<proteinExistence type="predicted"/>
<dbReference type="EMBL" id="CM055740">
    <property type="protein sequence ID" value="KAJ8003054.1"/>
    <property type="molecule type" value="Genomic_DNA"/>
</dbReference>